<organism evidence="1 2">
    <name type="scientific">Atlantibacter subterraneus</name>
    <dbReference type="NCBI Taxonomy" id="255519"/>
    <lineage>
        <taxon>Bacteria</taxon>
        <taxon>Pseudomonadati</taxon>
        <taxon>Pseudomonadota</taxon>
        <taxon>Gammaproteobacteria</taxon>
        <taxon>Enterobacterales</taxon>
        <taxon>Enterobacteriaceae</taxon>
        <taxon>Atlantibacter</taxon>
    </lineage>
</organism>
<evidence type="ECO:0000313" key="1">
    <source>
        <dbReference type="EMBL" id="MDV7024619.1"/>
    </source>
</evidence>
<comment type="caution">
    <text evidence="1">The sequence shown here is derived from an EMBL/GenBank/DDBJ whole genome shotgun (WGS) entry which is preliminary data.</text>
</comment>
<accession>A0ABU4E7M9</accession>
<dbReference type="EMBL" id="JAWLOF010000015">
    <property type="protein sequence ID" value="MDV7024619.1"/>
    <property type="molecule type" value="Genomic_DNA"/>
</dbReference>
<name>A0ABU4E7M9_9ENTR</name>
<gene>
    <name evidence="1" type="ORF">R4P48_18300</name>
</gene>
<dbReference type="Pfam" id="PF15723">
    <property type="entry name" value="MqsR_toxin"/>
    <property type="match status" value="1"/>
</dbReference>
<dbReference type="Proteomes" id="UP001187066">
    <property type="component" value="Unassembled WGS sequence"/>
</dbReference>
<reference evidence="1 2" key="1">
    <citation type="submission" date="2023-10" db="EMBL/GenBank/DDBJ databases">
        <authorList>
            <person name="Dale J."/>
        </authorList>
    </citation>
    <scope>NUCLEOTIDE SEQUENCE [LARGE SCALE GENOMIC DNA]</scope>
    <source>
        <strain evidence="1 2">2023EL-00970</strain>
    </source>
</reference>
<keyword evidence="2" id="KW-1185">Reference proteome</keyword>
<dbReference type="RefSeq" id="WP_317679081.1">
    <property type="nucleotide sequence ID" value="NZ_JAWLOF010000015.1"/>
</dbReference>
<dbReference type="CDD" id="cd12869">
    <property type="entry name" value="MqsR"/>
    <property type="match status" value="1"/>
</dbReference>
<evidence type="ECO:0000313" key="2">
    <source>
        <dbReference type="Proteomes" id="UP001187066"/>
    </source>
</evidence>
<dbReference type="Gene3D" id="3.30.2310.40">
    <property type="match status" value="1"/>
</dbReference>
<dbReference type="InterPro" id="IPR038493">
    <property type="entry name" value="MqsR_sf"/>
</dbReference>
<sequence length="99" mass="11298">MEKRTPHTRLHIVKMMVRAGLAAVTNSALTGAVQMGFGSKQEIFNVILALEPADFYKSMTAYHDSTCWHEVYRPLYKGQRIYMKFIVTDGVLIVSFKEL</sequence>
<protein>
    <submittedName>
        <fullName evidence="1">Type II toxin-antitoxin system MqsR family toxin</fullName>
    </submittedName>
</protein>
<dbReference type="InterPro" id="IPR031451">
    <property type="entry name" value="MqsR_toxin"/>
</dbReference>
<proteinExistence type="predicted"/>